<feature type="transmembrane region" description="Helical" evidence="1">
    <location>
        <begin position="48"/>
        <end position="69"/>
    </location>
</feature>
<evidence type="ECO:0000256" key="1">
    <source>
        <dbReference type="SAM" id="Phobius"/>
    </source>
</evidence>
<dbReference type="OrthoDB" id="9811338at2"/>
<dbReference type="Pfam" id="PF01926">
    <property type="entry name" value="MMR_HSR1"/>
    <property type="match status" value="1"/>
</dbReference>
<keyword evidence="1" id="KW-1133">Transmembrane helix</keyword>
<dbReference type="EMBL" id="VDMB01000020">
    <property type="protein sequence ID" value="TYT73786.1"/>
    <property type="molecule type" value="Genomic_DNA"/>
</dbReference>
<keyword evidence="1" id="KW-0472">Membrane</keyword>
<sequence>MIKKIKGYQAMARLMDRFFPLMLASAFMPVFVLAGFGLYAVFAGGYFLYFALVLLVLSLFMTLVMFIAARRGRQKTKAITVDTELLAEEDLPLHWLPQDREVYLSLVPEIRDLIQERPEWIRFHEQGLEVLRRVARHYGRAGKHGEWAFTLPEILAVGETISRRYRKVLKEHVPGIDHVRISSFFLIHDQKERFRKGKRIYDVYRALRLLTPEGWIAELRSYIFRQVFSEMSEEVQQKLRYLFLVEVLRTGIDLYGGHFRLDQEELGESKAAKKDKKRLALPPEPMRICMLGQVSAGKSTLINALTGAMQAEVDALPATDRGQVYRCRMEDGQVLNMVDLPGLDGSEAGQKALLEEIVSCDLVLWVVRANQPARKLDVDFLNKLHSWQAEEKNRTRRLPVMLCVLHQVDRLAAPGKWQPPSDLNDGSAMAGIIADALDYNLSLLKVDEIIPLALPASGPPFNLEALKSAMQVHCMGAVHVQMNRRRLDTATFSVKKEWERMKSGFTGLFHIWRDVEEKDSSTGSSDSS</sequence>
<feature type="domain" description="G" evidence="2">
    <location>
        <begin position="287"/>
        <end position="386"/>
    </location>
</feature>
<evidence type="ECO:0000313" key="4">
    <source>
        <dbReference type="Proteomes" id="UP000321899"/>
    </source>
</evidence>
<keyword evidence="4" id="KW-1185">Reference proteome</keyword>
<dbReference type="SUPFAM" id="SSF52540">
    <property type="entry name" value="P-loop containing nucleoside triphosphate hydrolases"/>
    <property type="match status" value="1"/>
</dbReference>
<dbReference type="RefSeq" id="WP_139450123.1">
    <property type="nucleotide sequence ID" value="NZ_VDMB01000020.1"/>
</dbReference>
<dbReference type="Proteomes" id="UP000321899">
    <property type="component" value="Unassembled WGS sequence"/>
</dbReference>
<reference evidence="3 4" key="1">
    <citation type="submission" date="2019-06" db="EMBL/GenBank/DDBJ databases">
        <title>Desulfobotulus mexicanus sp. nov., a novel sulfate-reducing bacterium isolated from the sediment of an alkaline crater lake in Mexico.</title>
        <authorList>
            <person name="Hirschler-Rea A."/>
        </authorList>
    </citation>
    <scope>NUCLEOTIDE SEQUENCE [LARGE SCALE GENOMIC DNA]</scope>
    <source>
        <strain evidence="3 4">PAR22N</strain>
    </source>
</reference>
<name>A0A5S5MDG8_9BACT</name>
<proteinExistence type="predicted"/>
<keyword evidence="1" id="KW-0812">Transmembrane</keyword>
<dbReference type="Gene3D" id="3.40.50.300">
    <property type="entry name" value="P-loop containing nucleotide triphosphate hydrolases"/>
    <property type="match status" value="1"/>
</dbReference>
<evidence type="ECO:0000259" key="2">
    <source>
        <dbReference type="Pfam" id="PF01926"/>
    </source>
</evidence>
<gene>
    <name evidence="3" type="ORF">FIM25_13145</name>
</gene>
<evidence type="ECO:0000313" key="3">
    <source>
        <dbReference type="EMBL" id="TYT73786.1"/>
    </source>
</evidence>
<dbReference type="GO" id="GO:0005525">
    <property type="term" value="F:GTP binding"/>
    <property type="evidence" value="ECO:0007669"/>
    <property type="project" value="InterPro"/>
</dbReference>
<protein>
    <recommendedName>
        <fullName evidence="2">G domain-containing protein</fullName>
    </recommendedName>
</protein>
<accession>A0A5S5MDG8</accession>
<dbReference type="InterPro" id="IPR027417">
    <property type="entry name" value="P-loop_NTPase"/>
</dbReference>
<comment type="caution">
    <text evidence="3">The sequence shown here is derived from an EMBL/GenBank/DDBJ whole genome shotgun (WGS) entry which is preliminary data.</text>
</comment>
<dbReference type="InterPro" id="IPR006073">
    <property type="entry name" value="GTP-bd"/>
</dbReference>
<feature type="transmembrane region" description="Helical" evidence="1">
    <location>
        <begin position="21"/>
        <end position="42"/>
    </location>
</feature>
<dbReference type="AlphaFoldDB" id="A0A5S5MDG8"/>
<organism evidence="3 4">
    <name type="scientific">Desulfobotulus mexicanus</name>
    <dbReference type="NCBI Taxonomy" id="2586642"/>
    <lineage>
        <taxon>Bacteria</taxon>
        <taxon>Pseudomonadati</taxon>
        <taxon>Thermodesulfobacteriota</taxon>
        <taxon>Desulfobacteria</taxon>
        <taxon>Desulfobacterales</taxon>
        <taxon>Desulfobacteraceae</taxon>
        <taxon>Desulfobotulus</taxon>
    </lineage>
</organism>